<name>A0ABU3XVB7_9GAMM</name>
<evidence type="ECO:0000313" key="1">
    <source>
        <dbReference type="EMBL" id="MDV3441546.1"/>
    </source>
</evidence>
<evidence type="ECO:0000313" key="2">
    <source>
        <dbReference type="Proteomes" id="UP001273935"/>
    </source>
</evidence>
<reference evidence="1 2" key="1">
    <citation type="submission" date="2023-10" db="EMBL/GenBank/DDBJ databases">
        <title>Pseudomonas otitidis isolated from a paediatric patient with cystic fibrosis in Chile.</title>
        <authorList>
            <person name="Amsteins-Romero L."/>
            <person name="Opazo-Capurro A."/>
            <person name="Matus-Kohler M."/>
            <person name="Gonzalez-Rocha G."/>
        </authorList>
    </citation>
    <scope>NUCLEOTIDE SEQUENCE [LARGE SCALE GENOMIC DNA]</scope>
    <source>
        <strain evidence="1 2">P-714</strain>
    </source>
</reference>
<dbReference type="Proteomes" id="UP001273935">
    <property type="component" value="Unassembled WGS sequence"/>
</dbReference>
<gene>
    <name evidence="1" type="ORF">R0G64_19160</name>
</gene>
<sequence length="81" mass="9210">MNSTYFRKKSASLIFRGLDEKIEKLTSFFGVPASSHGVKGQPVRENMTTPLVRSYVIFSENFPSDEAMQDMLPKLFCAWAE</sequence>
<comment type="caution">
    <text evidence="1">The sequence shown here is derived from an EMBL/GenBank/DDBJ whole genome shotgun (WGS) entry which is preliminary data.</text>
</comment>
<keyword evidence="2" id="KW-1185">Reference proteome</keyword>
<proteinExistence type="predicted"/>
<dbReference type="EMBL" id="JAWJUL010000079">
    <property type="protein sequence ID" value="MDV3441546.1"/>
    <property type="molecule type" value="Genomic_DNA"/>
</dbReference>
<organism evidence="1 2">
    <name type="scientific">Metapseudomonas otitidis</name>
    <dbReference type="NCBI Taxonomy" id="319939"/>
    <lineage>
        <taxon>Bacteria</taxon>
        <taxon>Pseudomonadati</taxon>
        <taxon>Pseudomonadota</taxon>
        <taxon>Gammaproteobacteria</taxon>
        <taxon>Pseudomonadales</taxon>
        <taxon>Pseudomonadaceae</taxon>
        <taxon>Metapseudomonas</taxon>
    </lineage>
</organism>
<protein>
    <submittedName>
        <fullName evidence="1">Uncharacterized protein</fullName>
    </submittedName>
</protein>
<dbReference type="RefSeq" id="WP_317234152.1">
    <property type="nucleotide sequence ID" value="NZ_JAWJUL010000079.1"/>
</dbReference>
<accession>A0ABU3XVB7</accession>